<feature type="transmembrane region" description="Helical" evidence="8">
    <location>
        <begin position="281"/>
        <end position="298"/>
    </location>
</feature>
<dbReference type="GO" id="GO:0005886">
    <property type="term" value="C:plasma membrane"/>
    <property type="evidence" value="ECO:0007669"/>
    <property type="project" value="TreeGrafter"/>
</dbReference>
<feature type="domain" description="Response regulatory" evidence="10">
    <location>
        <begin position="862"/>
        <end position="1031"/>
    </location>
</feature>
<dbReference type="InterPro" id="IPR004358">
    <property type="entry name" value="Sig_transdc_His_kin-like_C"/>
</dbReference>
<evidence type="ECO:0000256" key="5">
    <source>
        <dbReference type="ARBA" id="ARBA00022777"/>
    </source>
</evidence>
<dbReference type="PROSITE" id="PS50109">
    <property type="entry name" value="HIS_KIN"/>
    <property type="match status" value="1"/>
</dbReference>
<feature type="compositionally biased region" description="Polar residues" evidence="7">
    <location>
        <begin position="108"/>
        <end position="126"/>
    </location>
</feature>
<dbReference type="Proteomes" id="UP000777482">
    <property type="component" value="Unassembled WGS sequence"/>
</dbReference>
<feature type="region of interest" description="Disordered" evidence="7">
    <location>
        <begin position="1035"/>
        <end position="1063"/>
    </location>
</feature>
<feature type="domain" description="Histidine kinase" evidence="9">
    <location>
        <begin position="390"/>
        <end position="679"/>
    </location>
</feature>
<feature type="transmembrane region" description="Helical" evidence="8">
    <location>
        <begin position="241"/>
        <end position="260"/>
    </location>
</feature>
<feature type="transmembrane region" description="Helical" evidence="8">
    <location>
        <begin position="304"/>
        <end position="322"/>
    </location>
</feature>
<feature type="compositionally biased region" description="Low complexity" evidence="7">
    <location>
        <begin position="797"/>
        <end position="817"/>
    </location>
</feature>
<proteinExistence type="predicted"/>
<feature type="transmembrane region" description="Helical" evidence="8">
    <location>
        <begin position="329"/>
        <end position="348"/>
    </location>
</feature>
<evidence type="ECO:0000259" key="10">
    <source>
        <dbReference type="PROSITE" id="PS50110"/>
    </source>
</evidence>
<dbReference type="AlphaFoldDB" id="A0A9P6VZG2"/>
<dbReference type="InterPro" id="IPR036890">
    <property type="entry name" value="HATPase_C_sf"/>
</dbReference>
<dbReference type="OrthoDB" id="60033at2759"/>
<dbReference type="SMART" id="SM00388">
    <property type="entry name" value="HisKA"/>
    <property type="match status" value="1"/>
</dbReference>
<dbReference type="SMART" id="SM00387">
    <property type="entry name" value="HATPase_c"/>
    <property type="match status" value="1"/>
</dbReference>
<comment type="caution">
    <text evidence="11">The sequence shown here is derived from an EMBL/GenBank/DDBJ whole genome shotgun (WGS) entry which is preliminary data.</text>
</comment>
<accession>A0A9P6VZG2</accession>
<feature type="compositionally biased region" description="Basic and acidic residues" evidence="7">
    <location>
        <begin position="63"/>
        <end position="85"/>
    </location>
</feature>
<keyword evidence="8" id="KW-0812">Transmembrane</keyword>
<keyword evidence="8" id="KW-0472">Membrane</keyword>
<comment type="catalytic activity">
    <reaction evidence="1">
        <text>ATP + protein L-histidine = ADP + protein N-phospho-L-histidine.</text>
        <dbReference type="EC" id="2.7.13.3"/>
    </reaction>
</comment>
<dbReference type="Gene3D" id="1.10.287.130">
    <property type="match status" value="1"/>
</dbReference>
<dbReference type="Pfam" id="PF02518">
    <property type="entry name" value="HATPase_c"/>
    <property type="match status" value="1"/>
</dbReference>
<dbReference type="InterPro" id="IPR005467">
    <property type="entry name" value="His_kinase_dom"/>
</dbReference>
<protein>
    <recommendedName>
        <fullName evidence="2">histidine kinase</fullName>
        <ecNumber evidence="2">2.7.13.3</ecNumber>
    </recommendedName>
</protein>
<dbReference type="GO" id="GO:0000155">
    <property type="term" value="F:phosphorelay sensor kinase activity"/>
    <property type="evidence" value="ECO:0007669"/>
    <property type="project" value="InterPro"/>
</dbReference>
<evidence type="ECO:0000259" key="9">
    <source>
        <dbReference type="PROSITE" id="PS50109"/>
    </source>
</evidence>
<dbReference type="InterPro" id="IPR001789">
    <property type="entry name" value="Sig_transdc_resp-reg_receiver"/>
</dbReference>
<dbReference type="Gene3D" id="3.40.50.2300">
    <property type="match status" value="1"/>
</dbReference>
<reference evidence="11 12" key="1">
    <citation type="submission" date="2020-11" db="EMBL/GenBank/DDBJ databases">
        <title>Kefir isolates.</title>
        <authorList>
            <person name="Marcisauskas S."/>
            <person name="Kim Y."/>
            <person name="Blasche S."/>
        </authorList>
    </citation>
    <scope>NUCLEOTIDE SEQUENCE [LARGE SCALE GENOMIC DNA]</scope>
    <source>
        <strain evidence="11 12">KR</strain>
    </source>
</reference>
<evidence type="ECO:0000256" key="6">
    <source>
        <dbReference type="PROSITE-ProRule" id="PRU00169"/>
    </source>
</evidence>
<keyword evidence="4" id="KW-0808">Transferase</keyword>
<feature type="compositionally biased region" description="Polar residues" evidence="7">
    <location>
        <begin position="564"/>
        <end position="573"/>
    </location>
</feature>
<keyword evidence="3 6" id="KW-0597">Phosphoprotein</keyword>
<feature type="region of interest" description="Disordered" evidence="7">
    <location>
        <begin position="902"/>
        <end position="936"/>
    </location>
</feature>
<dbReference type="EMBL" id="PUHQ01000069">
    <property type="protein sequence ID" value="KAG0658229.1"/>
    <property type="molecule type" value="Genomic_DNA"/>
</dbReference>
<keyword evidence="8" id="KW-1133">Transmembrane helix</keyword>
<name>A0A9P6VZG2_RHOMI</name>
<dbReference type="PROSITE" id="PS50110">
    <property type="entry name" value="RESPONSE_REGULATORY"/>
    <property type="match status" value="1"/>
</dbReference>
<dbReference type="PRINTS" id="PR00344">
    <property type="entry name" value="BCTRLSENSOR"/>
</dbReference>
<evidence type="ECO:0000256" key="3">
    <source>
        <dbReference type="ARBA" id="ARBA00022553"/>
    </source>
</evidence>
<dbReference type="CDD" id="cd17546">
    <property type="entry name" value="REC_hyHK_CKI1_RcsC-like"/>
    <property type="match status" value="1"/>
</dbReference>
<dbReference type="SUPFAM" id="SSF47384">
    <property type="entry name" value="Homodimeric domain of signal transducing histidine kinase"/>
    <property type="match status" value="1"/>
</dbReference>
<gene>
    <name evidence="11" type="primary">CNHHK7</name>
    <name evidence="11" type="ORF">C6P46_005888</name>
</gene>
<sequence>MRQRSVPELPPPATATLSSRPCAQHLRVGIAAWTRSLRDGLLRPRNDRCTSSSTYSSSSPDLEPARPDEPPTSRVAEASETRASDDDLEPVDIVVVDQLTKSRDRDVNATSSLDGSARPSTSTQACTDDVEAGRACRSHDERAQGARQRLRCAWRVVSDFFSLSFEDDKAEAGYLKEAWYNQKGAHIFGALYLTLVWILVLALLPRPLSTWDKVQLYALQPATTVPMIPLAFADFPQRWPWTWQLLVYLSVWLFASANPIDMYRCDFFIPDSPGSCDGKDFQSTLFYASAMPVVALFALGQKRIFLVLFMASWVALLGATILRQHQRYVQLMVNELIFLGFITFLHYLHEMCDRRMYTMRAELKASYRAQQRAQVGERKQIDARERFTNYIFHEVRVPLNSALLAVQNIKNAAADNEPHSDSESAADFVALDSSLQLMSQVLNDVLDHSCLERGVFSSVQQPFSLHKVMQSIAIPLKLEAVARGLTLYTSFDKRVDEAASRAAFPEEDLTNVREGDGVVIGDEVRLRQILGNLASNACKFTSSGGTIGLKTTLVGPIAGGLPVSESTAPSQSGEDLVESEKGESLPQDGLTSSSTTKPMLVVRFEVTDTGVGIRSSDMSENRLFSPYVQTSAGREQGGKGTGLGLALVRQIVSLMGGRLGVQSRVGLGTTVWVELAFPIATAAEATTPSMESSFRRSLLVSPGVSSSAAASHRHVVVAPTRPALVPQSAFGDQQGHNSGASSPPFSSSSPSPQPTPSVEPVLAPSTESAGGATGPAPEAEATRDTSPSLPKADPPTALSIPSPNLPASSASLPAMSPQNGLASPPPLSSVSASQVSLTSPRPKAASAAPSKKKLDIDGPPLKVLIVDDDMLTRRLMSRMMQRLGCEVETAENGRVALDLMLRPPPPTATNLPASHPDVSSDDIPPAPSSSGDVDNAEHSEVAIVEKSDGATIGMDAFHHFDVVFLDNQMPVCSGVEVVTELRSLGRNDLVIGVTANALQSDQEQYLEAGASFLLTKPVKEPDFIRYLRLADKRRAGRADPAQQIQRQATSSSQFPHFPSANSQ</sequence>
<feature type="compositionally biased region" description="Polar residues" evidence="7">
    <location>
        <begin position="1042"/>
        <end position="1063"/>
    </location>
</feature>
<dbReference type="InterPro" id="IPR036097">
    <property type="entry name" value="HisK_dim/P_sf"/>
</dbReference>
<keyword evidence="12" id="KW-1185">Reference proteome</keyword>
<feature type="region of interest" description="Disordered" evidence="7">
    <location>
        <begin position="726"/>
        <end position="857"/>
    </location>
</feature>
<evidence type="ECO:0000313" key="11">
    <source>
        <dbReference type="EMBL" id="KAG0658229.1"/>
    </source>
</evidence>
<evidence type="ECO:0000256" key="8">
    <source>
        <dbReference type="SAM" id="Phobius"/>
    </source>
</evidence>
<dbReference type="PANTHER" id="PTHR43047:SF66">
    <property type="entry name" value="HISKA"/>
    <property type="match status" value="1"/>
</dbReference>
<feature type="modified residue" description="4-aspartylphosphate" evidence="6">
    <location>
        <position position="966"/>
    </location>
</feature>
<dbReference type="SUPFAM" id="SSF55874">
    <property type="entry name" value="ATPase domain of HSP90 chaperone/DNA topoisomerase II/histidine kinase"/>
    <property type="match status" value="1"/>
</dbReference>
<feature type="region of interest" description="Disordered" evidence="7">
    <location>
        <begin position="42"/>
        <end position="91"/>
    </location>
</feature>
<evidence type="ECO:0000313" key="12">
    <source>
        <dbReference type="Proteomes" id="UP000777482"/>
    </source>
</evidence>
<dbReference type="InterPro" id="IPR003594">
    <property type="entry name" value="HATPase_dom"/>
</dbReference>
<feature type="compositionally biased region" description="Low complexity" evidence="7">
    <location>
        <begin position="828"/>
        <end position="849"/>
    </location>
</feature>
<feature type="region of interest" description="Disordered" evidence="7">
    <location>
        <begin position="104"/>
        <end position="126"/>
    </location>
</feature>
<evidence type="ECO:0000256" key="4">
    <source>
        <dbReference type="ARBA" id="ARBA00022679"/>
    </source>
</evidence>
<feature type="compositionally biased region" description="Low complexity" evidence="7">
    <location>
        <begin position="738"/>
        <end position="750"/>
    </location>
</feature>
<organism evidence="11 12">
    <name type="scientific">Rhodotorula mucilaginosa</name>
    <name type="common">Yeast</name>
    <name type="synonym">Rhodotorula rubra</name>
    <dbReference type="NCBI Taxonomy" id="5537"/>
    <lineage>
        <taxon>Eukaryota</taxon>
        <taxon>Fungi</taxon>
        <taxon>Dikarya</taxon>
        <taxon>Basidiomycota</taxon>
        <taxon>Pucciniomycotina</taxon>
        <taxon>Microbotryomycetes</taxon>
        <taxon>Sporidiobolales</taxon>
        <taxon>Sporidiobolaceae</taxon>
        <taxon>Rhodotorula</taxon>
    </lineage>
</organism>
<dbReference type="Gene3D" id="3.30.565.10">
    <property type="entry name" value="Histidine kinase-like ATPase, C-terminal domain"/>
    <property type="match status" value="1"/>
</dbReference>
<dbReference type="SMART" id="SM00448">
    <property type="entry name" value="REC"/>
    <property type="match status" value="1"/>
</dbReference>
<feature type="compositionally biased region" description="Low complexity" evidence="7">
    <location>
        <begin position="50"/>
        <end position="59"/>
    </location>
</feature>
<keyword evidence="5" id="KW-0418">Kinase</keyword>
<dbReference type="SUPFAM" id="SSF52172">
    <property type="entry name" value="CheY-like"/>
    <property type="match status" value="2"/>
</dbReference>
<dbReference type="PANTHER" id="PTHR43047">
    <property type="entry name" value="TWO-COMPONENT HISTIDINE PROTEIN KINASE"/>
    <property type="match status" value="1"/>
</dbReference>
<feature type="transmembrane region" description="Helical" evidence="8">
    <location>
        <begin position="185"/>
        <end position="204"/>
    </location>
</feature>
<dbReference type="EC" id="2.7.13.3" evidence="2"/>
<dbReference type="InterPro" id="IPR011006">
    <property type="entry name" value="CheY-like_superfamily"/>
</dbReference>
<dbReference type="InterPro" id="IPR003661">
    <property type="entry name" value="HisK_dim/P_dom"/>
</dbReference>
<evidence type="ECO:0000256" key="7">
    <source>
        <dbReference type="SAM" id="MobiDB-lite"/>
    </source>
</evidence>
<evidence type="ECO:0000256" key="1">
    <source>
        <dbReference type="ARBA" id="ARBA00000085"/>
    </source>
</evidence>
<dbReference type="GO" id="GO:0009927">
    <property type="term" value="F:histidine phosphotransfer kinase activity"/>
    <property type="evidence" value="ECO:0007669"/>
    <property type="project" value="TreeGrafter"/>
</dbReference>
<feature type="region of interest" description="Disordered" evidence="7">
    <location>
        <begin position="561"/>
        <end position="593"/>
    </location>
</feature>
<feature type="compositionally biased region" description="Low complexity" evidence="7">
    <location>
        <begin position="758"/>
        <end position="779"/>
    </location>
</feature>
<dbReference type="CDD" id="cd00082">
    <property type="entry name" value="HisKA"/>
    <property type="match status" value="1"/>
</dbReference>
<evidence type="ECO:0000256" key="2">
    <source>
        <dbReference type="ARBA" id="ARBA00012438"/>
    </source>
</evidence>
<dbReference type="Pfam" id="PF00072">
    <property type="entry name" value="Response_reg"/>
    <property type="match status" value="1"/>
</dbReference>